<feature type="region of interest" description="Disordered" evidence="1">
    <location>
        <begin position="350"/>
        <end position="429"/>
    </location>
</feature>
<feature type="compositionally biased region" description="Basic and acidic residues" evidence="1">
    <location>
        <begin position="403"/>
        <end position="414"/>
    </location>
</feature>
<evidence type="ECO:0000313" key="2">
    <source>
        <dbReference type="EMBL" id="GAC95544.1"/>
    </source>
</evidence>
<dbReference type="AlphaFoldDB" id="R9P2P2"/>
<gene>
    <name evidence="2" type="ORF">PHSY_003120</name>
</gene>
<feature type="compositionally biased region" description="Basic residues" evidence="1">
    <location>
        <begin position="417"/>
        <end position="429"/>
    </location>
</feature>
<sequence>MYHPSLSSVSPADANDNSELVQRIYELGSDAETHVVTKSAAAPRIYDGMTSCDKRDVGRIEYCRDIILTDDEGEVLLQRFGPSSLAEERRMMKQAGKGRPLLDALHKKSCAQPSDWAYKPECLWDNAEYEFGAVYLDDEPYLSWPTVQRYKDRDERSNKAGRKAVADFCVWFSDYAQEFVSPLVSEKCFRFPSQMVERKASHFPWTTAQVPGLDDICASLYSTFTASKGFPPRPRKREGAKGKGKAKARAMSNRNEQEEEDDVLASPSILINFGQHALLKLTEYNCSIALQPLDIVVFSFSSYYTKLEAVQHPLQTTNPEGRWSVLAYFLRAFQQRLLPDDDILAMIKEARKRQGQSSGVRPRIKLEEDDEDQAMGTIDADSAQDSSIQQDDADTDAEEDELGDHRDCGDEDIVHLGTRRSKRKRTSRR</sequence>
<dbReference type="RefSeq" id="XP_012189131.1">
    <property type="nucleotide sequence ID" value="XM_012333741.1"/>
</dbReference>
<proteinExistence type="predicted"/>
<dbReference type="EMBL" id="DF238795">
    <property type="protein sequence ID" value="GAC95544.1"/>
    <property type="molecule type" value="Genomic_DNA"/>
</dbReference>
<accession>R9P2P2</accession>
<feature type="region of interest" description="Disordered" evidence="1">
    <location>
        <begin position="228"/>
        <end position="260"/>
    </location>
</feature>
<dbReference type="OrthoDB" id="2555528at2759"/>
<evidence type="ECO:0000313" key="3">
    <source>
        <dbReference type="Proteomes" id="UP000014071"/>
    </source>
</evidence>
<keyword evidence="3" id="KW-1185">Reference proteome</keyword>
<organism evidence="2 3">
    <name type="scientific">Pseudozyma hubeiensis (strain SY62)</name>
    <name type="common">Yeast</name>
    <dbReference type="NCBI Taxonomy" id="1305764"/>
    <lineage>
        <taxon>Eukaryota</taxon>
        <taxon>Fungi</taxon>
        <taxon>Dikarya</taxon>
        <taxon>Basidiomycota</taxon>
        <taxon>Ustilaginomycotina</taxon>
        <taxon>Ustilaginomycetes</taxon>
        <taxon>Ustilaginales</taxon>
        <taxon>Ustilaginaceae</taxon>
        <taxon>Pseudozyma</taxon>
    </lineage>
</organism>
<evidence type="ECO:0000256" key="1">
    <source>
        <dbReference type="SAM" id="MobiDB-lite"/>
    </source>
</evidence>
<feature type="compositionally biased region" description="Low complexity" evidence="1">
    <location>
        <begin position="377"/>
        <end position="390"/>
    </location>
</feature>
<reference evidence="3" key="1">
    <citation type="journal article" date="2013" name="Genome Announc.">
        <title>Draft genome sequence of the basidiomycetous yeast-like fungus Pseudozyma hubeiensis SY62, which produces an abundant amount of the biosurfactant mannosylerythritol lipids.</title>
        <authorList>
            <person name="Konishi M."/>
            <person name="Hatada Y."/>
            <person name="Horiuchi J."/>
        </authorList>
    </citation>
    <scope>NUCLEOTIDE SEQUENCE [LARGE SCALE GENOMIC DNA]</scope>
    <source>
        <strain evidence="3">SY62</strain>
    </source>
</reference>
<dbReference type="GeneID" id="24108410"/>
<feature type="compositionally biased region" description="Acidic residues" evidence="1">
    <location>
        <begin position="391"/>
        <end position="402"/>
    </location>
</feature>
<dbReference type="HOGENOM" id="CLU_680021_0_0_1"/>
<protein>
    <submittedName>
        <fullName evidence="2">Uncharacterized protein</fullName>
    </submittedName>
</protein>
<feature type="compositionally biased region" description="Basic residues" evidence="1">
    <location>
        <begin position="233"/>
        <end position="248"/>
    </location>
</feature>
<dbReference type="Proteomes" id="UP000014071">
    <property type="component" value="Unassembled WGS sequence"/>
</dbReference>
<name>R9P2P2_PSEHS</name>